<dbReference type="GO" id="GO:0003700">
    <property type="term" value="F:DNA-binding transcription factor activity"/>
    <property type="evidence" value="ECO:0007669"/>
    <property type="project" value="InterPro"/>
</dbReference>
<feature type="domain" description="HTH gntR-type" evidence="4">
    <location>
        <begin position="9"/>
        <end position="77"/>
    </location>
</feature>
<dbReference type="GO" id="GO:0003677">
    <property type="term" value="F:DNA binding"/>
    <property type="evidence" value="ECO:0007669"/>
    <property type="project" value="UniProtKB-KW"/>
</dbReference>
<protein>
    <recommendedName>
        <fullName evidence="4">HTH gntR-type domain-containing protein</fullName>
    </recommendedName>
</protein>
<evidence type="ECO:0000256" key="2">
    <source>
        <dbReference type="ARBA" id="ARBA00023125"/>
    </source>
</evidence>
<evidence type="ECO:0000259" key="4">
    <source>
        <dbReference type="PROSITE" id="PS50949"/>
    </source>
</evidence>
<dbReference type="AlphaFoldDB" id="A0A0H5SFG0"/>
<dbReference type="SMART" id="SM00345">
    <property type="entry name" value="HTH_GNTR"/>
    <property type="match status" value="1"/>
</dbReference>
<dbReference type="Pfam" id="PF00392">
    <property type="entry name" value="GntR"/>
    <property type="match status" value="1"/>
</dbReference>
<dbReference type="Proteomes" id="UP000236497">
    <property type="component" value="Unassembled WGS sequence"/>
</dbReference>
<dbReference type="InterPro" id="IPR036390">
    <property type="entry name" value="WH_DNA-bd_sf"/>
</dbReference>
<evidence type="ECO:0000256" key="1">
    <source>
        <dbReference type="ARBA" id="ARBA00023015"/>
    </source>
</evidence>
<accession>A0A0H5SFG0</accession>
<name>A0A0H5SFG0_HERHM</name>
<dbReference type="InterPro" id="IPR036388">
    <property type="entry name" value="WH-like_DNA-bd_sf"/>
</dbReference>
<keyword evidence="1" id="KW-0805">Transcription regulation</keyword>
<dbReference type="EMBL" id="CVTD020000008">
    <property type="protein sequence ID" value="CRZ33760.1"/>
    <property type="molecule type" value="Genomic_DNA"/>
</dbReference>
<dbReference type="PANTHER" id="PTHR38445">
    <property type="entry name" value="HTH-TYPE TRANSCRIPTIONAL REPRESSOR YTRA"/>
    <property type="match status" value="1"/>
</dbReference>
<gene>
    <name evidence="5" type="ORF">HHT355_0555</name>
</gene>
<reference evidence="5 6" key="1">
    <citation type="submission" date="2015-06" db="EMBL/GenBank/DDBJ databases">
        <authorList>
            <person name="Wibberg Daniel"/>
        </authorList>
    </citation>
    <scope>NUCLEOTIDE SEQUENCE [LARGE SCALE GENOMIC DNA]</scope>
    <source>
        <strain evidence="5 6">T3/55T</strain>
    </source>
</reference>
<dbReference type="InterPro" id="IPR000524">
    <property type="entry name" value="Tscrpt_reg_HTH_GntR"/>
</dbReference>
<evidence type="ECO:0000313" key="5">
    <source>
        <dbReference type="EMBL" id="CRZ33760.1"/>
    </source>
</evidence>
<proteinExistence type="predicted"/>
<keyword evidence="6" id="KW-1185">Reference proteome</keyword>
<dbReference type="PANTHER" id="PTHR38445:SF6">
    <property type="entry name" value="GNTR-FAMILY TRANSCRIPTIONAL REGULATOR"/>
    <property type="match status" value="1"/>
</dbReference>
<sequence>MQWDLNSDKPVYLQLVEQIQAGIISGKYRPGDKLPSVREMAAQAMVNPNTMQRAMSELEREGLVYANRTAGRFITSDEELIRQLKKRYITQIINDFLEKTGQLGLDTDEIISLINEIAKNKNKGV</sequence>
<dbReference type="SUPFAM" id="SSF46785">
    <property type="entry name" value="Winged helix' DNA-binding domain"/>
    <property type="match status" value="1"/>
</dbReference>
<organism evidence="5 6">
    <name type="scientific">Herbinix hemicellulosilytica</name>
    <dbReference type="NCBI Taxonomy" id="1564487"/>
    <lineage>
        <taxon>Bacteria</taxon>
        <taxon>Bacillati</taxon>
        <taxon>Bacillota</taxon>
        <taxon>Clostridia</taxon>
        <taxon>Lachnospirales</taxon>
        <taxon>Lachnospiraceae</taxon>
        <taxon>Herbinix</taxon>
    </lineage>
</organism>
<evidence type="ECO:0000313" key="6">
    <source>
        <dbReference type="Proteomes" id="UP000236497"/>
    </source>
</evidence>
<dbReference type="OrthoDB" id="163333at2"/>
<keyword evidence="3" id="KW-0804">Transcription</keyword>
<dbReference type="Gene3D" id="1.10.10.10">
    <property type="entry name" value="Winged helix-like DNA-binding domain superfamily/Winged helix DNA-binding domain"/>
    <property type="match status" value="1"/>
</dbReference>
<dbReference type="RefSeq" id="WP_103201917.1">
    <property type="nucleotide sequence ID" value="NZ_CVTD020000008.1"/>
</dbReference>
<dbReference type="CDD" id="cd07377">
    <property type="entry name" value="WHTH_GntR"/>
    <property type="match status" value="1"/>
</dbReference>
<evidence type="ECO:0000256" key="3">
    <source>
        <dbReference type="ARBA" id="ARBA00023163"/>
    </source>
</evidence>
<keyword evidence="2" id="KW-0238">DNA-binding</keyword>
<dbReference type="PROSITE" id="PS50949">
    <property type="entry name" value="HTH_GNTR"/>
    <property type="match status" value="1"/>
</dbReference>